<dbReference type="EMBL" id="BK059105">
    <property type="protein sequence ID" value="DAE30758.1"/>
    <property type="molecule type" value="Genomic_DNA"/>
</dbReference>
<name>A0A8S5RH93_9VIRU</name>
<reference evidence="1" key="1">
    <citation type="journal article" date="2021" name="Proc. Natl. Acad. Sci. U.S.A.">
        <title>A Catalog of Tens of Thousands of Viruses from Human Metagenomes Reveals Hidden Associations with Chronic Diseases.</title>
        <authorList>
            <person name="Tisza M.J."/>
            <person name="Buck C.B."/>
        </authorList>
    </citation>
    <scope>NUCLEOTIDE SEQUENCE</scope>
    <source>
        <strain evidence="1">CtML55</strain>
    </source>
</reference>
<evidence type="ECO:0000313" key="1">
    <source>
        <dbReference type="EMBL" id="DAE30758.1"/>
    </source>
</evidence>
<sequence length="41" mass="4405">MEYSDYNWGIESVSKTFVTSVTGEGITTETGTVDGVSNIKT</sequence>
<proteinExistence type="predicted"/>
<organism evidence="1">
    <name type="scientific">virus sp. ctML55</name>
    <dbReference type="NCBI Taxonomy" id="2827627"/>
    <lineage>
        <taxon>Viruses</taxon>
    </lineage>
</organism>
<protein>
    <submittedName>
        <fullName evidence="1">Uncharacterized protein</fullName>
    </submittedName>
</protein>
<accession>A0A8S5RH93</accession>